<dbReference type="Pfam" id="PF01119">
    <property type="entry name" value="DNA_mis_repair"/>
    <property type="match status" value="1"/>
</dbReference>
<keyword evidence="10" id="KW-1185">Reference proteome</keyword>
<evidence type="ECO:0000259" key="7">
    <source>
        <dbReference type="SMART" id="SM00853"/>
    </source>
</evidence>
<dbReference type="PROSITE" id="PS00058">
    <property type="entry name" value="DNA_MISMATCH_REPAIR_1"/>
    <property type="match status" value="1"/>
</dbReference>
<protein>
    <recommendedName>
        <fullName evidence="2 5">DNA mismatch repair protein MutL</fullName>
    </recommendedName>
</protein>
<feature type="compositionally biased region" description="Low complexity" evidence="6">
    <location>
        <begin position="392"/>
        <end position="411"/>
    </location>
</feature>
<organism evidence="9 10">
    <name type="scientific">Vibrio stylophorae</name>
    <dbReference type="NCBI Taxonomy" id="659351"/>
    <lineage>
        <taxon>Bacteria</taxon>
        <taxon>Pseudomonadati</taxon>
        <taxon>Pseudomonadota</taxon>
        <taxon>Gammaproteobacteria</taxon>
        <taxon>Vibrionales</taxon>
        <taxon>Vibrionaceae</taxon>
        <taxon>Vibrio</taxon>
    </lineage>
</organism>
<dbReference type="InterPro" id="IPR014790">
    <property type="entry name" value="MutL_C"/>
</dbReference>
<dbReference type="NCBIfam" id="TIGR00585">
    <property type="entry name" value="mutl"/>
    <property type="match status" value="1"/>
</dbReference>
<dbReference type="InterPro" id="IPR014721">
    <property type="entry name" value="Ribsml_uS5_D2-typ_fold_subgr"/>
</dbReference>
<dbReference type="CDD" id="cd03482">
    <property type="entry name" value="MutL_Trans_MutL"/>
    <property type="match status" value="1"/>
</dbReference>
<dbReference type="RefSeq" id="WP_237467524.1">
    <property type="nucleotide sequence ID" value="NZ_CAKLDI010000001.1"/>
</dbReference>
<evidence type="ECO:0000313" key="10">
    <source>
        <dbReference type="Proteomes" id="UP000838672"/>
    </source>
</evidence>
<dbReference type="InterPro" id="IPR002099">
    <property type="entry name" value="MutL/Mlh/PMS"/>
</dbReference>
<dbReference type="HAMAP" id="MF_00149">
    <property type="entry name" value="DNA_mis_repair"/>
    <property type="match status" value="1"/>
</dbReference>
<proteinExistence type="inferred from homology"/>
<comment type="function">
    <text evidence="5">This protein is involved in the repair of mismatches in DNA. It is required for dam-dependent methyl-directed DNA mismatch repair. May act as a 'molecular matchmaker', a protein that promotes the formation of a stable complex between two or more DNA-binding proteins in an ATP-dependent manner without itself being part of a final effector complex.</text>
</comment>
<dbReference type="InterPro" id="IPR038973">
    <property type="entry name" value="MutL/Mlh/Pms-like"/>
</dbReference>
<dbReference type="Gene3D" id="3.30.230.10">
    <property type="match status" value="1"/>
</dbReference>
<dbReference type="InterPro" id="IPR042121">
    <property type="entry name" value="MutL_C_regsub"/>
</dbReference>
<name>A0ABM8ZW80_9VIBR</name>
<dbReference type="InterPro" id="IPR020568">
    <property type="entry name" value="Ribosomal_Su5_D2-typ_SF"/>
</dbReference>
<dbReference type="Gene3D" id="3.30.1370.100">
    <property type="entry name" value="MutL, C-terminal domain, regulatory subdomain"/>
    <property type="match status" value="1"/>
</dbReference>
<evidence type="ECO:0000256" key="5">
    <source>
        <dbReference type="HAMAP-Rule" id="MF_00149"/>
    </source>
</evidence>
<dbReference type="EMBL" id="CAKLDI010000001">
    <property type="protein sequence ID" value="CAH0534615.1"/>
    <property type="molecule type" value="Genomic_DNA"/>
</dbReference>
<dbReference type="PANTHER" id="PTHR10073">
    <property type="entry name" value="DNA MISMATCH REPAIR PROTEIN MLH, PMS, MUTL"/>
    <property type="match status" value="1"/>
</dbReference>
<reference evidence="9" key="1">
    <citation type="submission" date="2021-11" db="EMBL/GenBank/DDBJ databases">
        <authorList>
            <person name="Rodrigo-Torres L."/>
            <person name="Arahal R. D."/>
            <person name="Lucena T."/>
        </authorList>
    </citation>
    <scope>NUCLEOTIDE SEQUENCE</scope>
    <source>
        <strain evidence="9">CECT 7929</strain>
    </source>
</reference>
<comment type="similarity">
    <text evidence="1 5">Belongs to the DNA mismatch repair MutL/HexB family.</text>
</comment>
<dbReference type="InterPro" id="IPR042120">
    <property type="entry name" value="MutL_C_dimsub"/>
</dbReference>
<dbReference type="Pfam" id="PF08676">
    <property type="entry name" value="MutL_C"/>
    <property type="match status" value="1"/>
</dbReference>
<accession>A0ABM8ZW80</accession>
<evidence type="ECO:0000259" key="8">
    <source>
        <dbReference type="SMART" id="SM01340"/>
    </source>
</evidence>
<feature type="domain" description="DNA mismatch repair protein S5" evidence="8">
    <location>
        <begin position="212"/>
        <end position="330"/>
    </location>
</feature>
<evidence type="ECO:0000256" key="1">
    <source>
        <dbReference type="ARBA" id="ARBA00006082"/>
    </source>
</evidence>
<dbReference type="SMART" id="SM00853">
    <property type="entry name" value="MutL_C"/>
    <property type="match status" value="1"/>
</dbReference>
<dbReference type="Pfam" id="PF13589">
    <property type="entry name" value="HATPase_c_3"/>
    <property type="match status" value="1"/>
</dbReference>
<evidence type="ECO:0000256" key="4">
    <source>
        <dbReference type="ARBA" id="ARBA00023204"/>
    </source>
</evidence>
<dbReference type="Proteomes" id="UP000838672">
    <property type="component" value="Unassembled WGS sequence"/>
</dbReference>
<keyword evidence="3 5" id="KW-0227">DNA damage</keyword>
<evidence type="ECO:0000256" key="3">
    <source>
        <dbReference type="ARBA" id="ARBA00022763"/>
    </source>
</evidence>
<dbReference type="NCBIfam" id="NF000948">
    <property type="entry name" value="PRK00095.1-1"/>
    <property type="match status" value="1"/>
</dbReference>
<dbReference type="Gene3D" id="3.30.565.10">
    <property type="entry name" value="Histidine kinase-like ATPase, C-terminal domain"/>
    <property type="match status" value="1"/>
</dbReference>
<evidence type="ECO:0000256" key="2">
    <source>
        <dbReference type="ARBA" id="ARBA00021975"/>
    </source>
</evidence>
<feature type="region of interest" description="Disordered" evidence="6">
    <location>
        <begin position="372"/>
        <end position="419"/>
    </location>
</feature>
<comment type="caution">
    <text evidence="9">The sequence shown here is derived from an EMBL/GenBank/DDBJ whole genome shotgun (WGS) entry which is preliminary data.</text>
</comment>
<evidence type="ECO:0000313" key="9">
    <source>
        <dbReference type="EMBL" id="CAH0534615.1"/>
    </source>
</evidence>
<dbReference type="CDD" id="cd16926">
    <property type="entry name" value="HATPase_MutL-MLH-PMS-like"/>
    <property type="match status" value="1"/>
</dbReference>
<dbReference type="InterPro" id="IPR013507">
    <property type="entry name" value="DNA_mismatch_S5_2-like"/>
</dbReference>
<dbReference type="Gene3D" id="3.30.1540.20">
    <property type="entry name" value="MutL, C-terminal domain, dimerisation subdomain"/>
    <property type="match status" value="1"/>
</dbReference>
<keyword evidence="4 5" id="KW-0234">DNA repair</keyword>
<feature type="compositionally biased region" description="Polar residues" evidence="6">
    <location>
        <begin position="378"/>
        <end position="391"/>
    </location>
</feature>
<dbReference type="SUPFAM" id="SSF55874">
    <property type="entry name" value="ATPase domain of HSP90 chaperone/DNA topoisomerase II/histidine kinase"/>
    <property type="match status" value="1"/>
</dbReference>
<dbReference type="InterPro" id="IPR037198">
    <property type="entry name" value="MutL_C_sf"/>
</dbReference>
<gene>
    <name evidence="5 9" type="primary">mutL</name>
    <name evidence="9" type="ORF">VST7929_02560</name>
</gene>
<dbReference type="SMART" id="SM01340">
    <property type="entry name" value="DNA_mis_repair"/>
    <property type="match status" value="1"/>
</dbReference>
<dbReference type="InterPro" id="IPR036890">
    <property type="entry name" value="HATPase_C_sf"/>
</dbReference>
<dbReference type="SUPFAM" id="SSF54211">
    <property type="entry name" value="Ribosomal protein S5 domain 2-like"/>
    <property type="match status" value="1"/>
</dbReference>
<dbReference type="PANTHER" id="PTHR10073:SF12">
    <property type="entry name" value="DNA MISMATCH REPAIR PROTEIN MLH1"/>
    <property type="match status" value="1"/>
</dbReference>
<dbReference type="SUPFAM" id="SSF118116">
    <property type="entry name" value="DNA mismatch repair protein MutL"/>
    <property type="match status" value="1"/>
</dbReference>
<dbReference type="InterPro" id="IPR014762">
    <property type="entry name" value="DNA_mismatch_repair_CS"/>
</dbReference>
<dbReference type="InterPro" id="IPR020667">
    <property type="entry name" value="DNA_mismatch_repair_MutL"/>
</dbReference>
<feature type="domain" description="MutL C-terminal dimerisation" evidence="7">
    <location>
        <begin position="480"/>
        <end position="620"/>
    </location>
</feature>
<sequence length="662" mass="73541">MPIRILPARLANQIAAGEVVERPASVVKELVENSLDAGATRIDIDIEKGGSQLIRIRDNGCGIEKDELELALSRHATSKIHHLDDLEAITSLGFRGEALASVSSVSRLTLTSRPAHQSEAWSAIAEGRDMAVRLLPAAHPVGSTVEVADLFFNTPARRKFLRTDKTEFQHIDELLKRIALSREQVTFTLSHNGKSVRQYRAANNEVMQRRRLAAICGQAFAEQALQLSWQQAELSIHGWVGEPNIARAQPDVQYCYVNGRMMRDKVINHAIRQAYDGLLNAEQYPCYVLFIELSPHDVDVNVHPAKHEVRFHQARLVHDFIFQAVFEALREVKSQAQPLDLLPKQDQPEQPYYPHQAASVFAPKASASQVFVHKASETKTSQTAQSPQVRESASSYQASRSMSSSGSVKSAGFEGAKHPAGTSNQVVSALYQQLFSTPPHTAVREHEVAALVETSATAHQERRAISGQAHIAHDAPLGEPVAILAEGRVLLRSQSHWHLMNSQRAQQWAILAELYHGLAQGLKPQPLLIPMSLSLTQAQVESAQRNLSWLAQFGIGLECQSKQVIVQTVCQPLRHHPIEHWLPRLLTELASHSSVLDEATSQTILQHLVQQLAVPMPANMAQVVSLLSDLEQRWHRQLSQQSAAFLHSIDEQALIRFFEHDA</sequence>
<evidence type="ECO:0000256" key="6">
    <source>
        <dbReference type="SAM" id="MobiDB-lite"/>
    </source>
</evidence>